<keyword evidence="2" id="KW-0472">Membrane</keyword>
<evidence type="ECO:0000256" key="1">
    <source>
        <dbReference type="SAM" id="MobiDB-lite"/>
    </source>
</evidence>
<keyword evidence="3" id="KW-0732">Signal</keyword>
<sequence length="463" mass="47446">MGKRRVTGAGAAALAGLCASAVLSGPAVAVGQAEDAGEAPPTYAVAEDATPVEGTASSSGGPELRPGLSTDSIGPGEERFYSVTLDDTSTVYLSATAAPRPGAEVRSFGEKLSMRLLTVEGDACDTAGSATFGTTSAYPVSGYAARRVGGGIEVCQEAGPYLFQVVRESPEESDQARWPIEIGYHVEPGLEGAVPGPPGVSGGEEPKAPTPPSGTARQARGGTGFNDAGAVADGVWRDGVRAGESRFYRVPVDWGQQLFARLEVPNAAVDGDGAAGFVSDAFSLRLYNPARAALSDSDFETYSGEQAAMSLAGGAVDYGNRFADEGRGRSIAGWHYLQVTFHRDMAAHFPDGADVTLRVTVDGAAREAPAYVSDALPAGFGVTDEDREAAEQGLTAAEAVARRDGGLRLLAYGAFGTGTALLLGLGAWWLVGRRRPVAPGAPPVGAGQGYGYPPQGYGPPGTR</sequence>
<evidence type="ECO:0000256" key="2">
    <source>
        <dbReference type="SAM" id="Phobius"/>
    </source>
</evidence>
<keyword evidence="5" id="KW-1185">Reference proteome</keyword>
<dbReference type="AlphaFoldDB" id="A0A927F4U7"/>
<dbReference type="RefSeq" id="WP_191211615.1">
    <property type="nucleotide sequence ID" value="NZ_BAABKL010000002.1"/>
</dbReference>
<feature type="chain" id="PRO_5036678160" evidence="3">
    <location>
        <begin position="30"/>
        <end position="463"/>
    </location>
</feature>
<protein>
    <submittedName>
        <fullName evidence="4">Uncharacterized protein</fullName>
    </submittedName>
</protein>
<feature type="region of interest" description="Disordered" evidence="1">
    <location>
        <begin position="440"/>
        <end position="463"/>
    </location>
</feature>
<keyword evidence="2" id="KW-0812">Transmembrane</keyword>
<dbReference type="EMBL" id="JACXYU010000015">
    <property type="protein sequence ID" value="MBD3934326.1"/>
    <property type="molecule type" value="Genomic_DNA"/>
</dbReference>
<name>A0A927F4U7_9ACTN</name>
<gene>
    <name evidence="4" type="ORF">IF129_22535</name>
</gene>
<dbReference type="Proteomes" id="UP000632289">
    <property type="component" value="Unassembled WGS sequence"/>
</dbReference>
<comment type="caution">
    <text evidence="4">The sequence shown here is derived from an EMBL/GenBank/DDBJ whole genome shotgun (WGS) entry which is preliminary data.</text>
</comment>
<keyword evidence="2" id="KW-1133">Transmembrane helix</keyword>
<organism evidence="4 5">
    <name type="scientific">Streptomyces chumphonensis</name>
    <dbReference type="NCBI Taxonomy" id="1214925"/>
    <lineage>
        <taxon>Bacteria</taxon>
        <taxon>Bacillati</taxon>
        <taxon>Actinomycetota</taxon>
        <taxon>Actinomycetes</taxon>
        <taxon>Kitasatosporales</taxon>
        <taxon>Streptomycetaceae</taxon>
        <taxon>Streptomyces</taxon>
    </lineage>
</organism>
<evidence type="ECO:0000256" key="3">
    <source>
        <dbReference type="SAM" id="SignalP"/>
    </source>
</evidence>
<proteinExistence type="predicted"/>
<feature type="signal peptide" evidence="3">
    <location>
        <begin position="1"/>
        <end position="29"/>
    </location>
</feature>
<feature type="transmembrane region" description="Helical" evidence="2">
    <location>
        <begin position="409"/>
        <end position="431"/>
    </location>
</feature>
<reference evidence="4" key="1">
    <citation type="submission" date="2020-09" db="EMBL/GenBank/DDBJ databases">
        <title>Secondary metabolite and genome analysis of marine Streptomyces chumphonensis KK1-2T.</title>
        <authorList>
            <person name="Phongsopitanun W."/>
            <person name="Kanchanasin P."/>
            <person name="Pittayakhajonwut P."/>
            <person name="Suwanborirux K."/>
            <person name="Tanasupawat S."/>
        </authorList>
    </citation>
    <scope>NUCLEOTIDE SEQUENCE</scope>
    <source>
        <strain evidence="4">KK1-2</strain>
    </source>
</reference>
<evidence type="ECO:0000313" key="4">
    <source>
        <dbReference type="EMBL" id="MBD3934326.1"/>
    </source>
</evidence>
<feature type="region of interest" description="Disordered" evidence="1">
    <location>
        <begin position="188"/>
        <end position="227"/>
    </location>
</feature>
<feature type="region of interest" description="Disordered" evidence="1">
    <location>
        <begin position="52"/>
        <end position="76"/>
    </location>
</feature>
<evidence type="ECO:0000313" key="5">
    <source>
        <dbReference type="Proteomes" id="UP000632289"/>
    </source>
</evidence>
<feature type="compositionally biased region" description="Low complexity" evidence="1">
    <location>
        <begin position="451"/>
        <end position="463"/>
    </location>
</feature>
<accession>A0A927F4U7</accession>